<reference evidence="1" key="1">
    <citation type="submission" date="2021-02" db="EMBL/GenBank/DDBJ databases">
        <title>Genome sequence Cadophora malorum strain M34.</title>
        <authorList>
            <person name="Stefanovic E."/>
            <person name="Vu D."/>
            <person name="Scully C."/>
            <person name="Dijksterhuis J."/>
            <person name="Roader J."/>
            <person name="Houbraken J."/>
        </authorList>
    </citation>
    <scope>NUCLEOTIDE SEQUENCE</scope>
    <source>
        <strain evidence="1">M34</strain>
    </source>
</reference>
<keyword evidence="2" id="KW-1185">Reference proteome</keyword>
<protein>
    <submittedName>
        <fullName evidence="1">Uncharacterized protein</fullName>
    </submittedName>
</protein>
<accession>A0A8H7WHA6</accession>
<sequence>MSSGSISLMTFLDSSSMSKIVTEFFGRYRSSSLLELATIDVIETSWESVTASTASGRITSSSELQDAF</sequence>
<dbReference type="EMBL" id="JAFJYH010000016">
    <property type="protein sequence ID" value="KAG4424845.1"/>
    <property type="molecule type" value="Genomic_DNA"/>
</dbReference>
<dbReference type="AlphaFoldDB" id="A0A8H7WHA6"/>
<evidence type="ECO:0000313" key="1">
    <source>
        <dbReference type="EMBL" id="KAG4424845.1"/>
    </source>
</evidence>
<comment type="caution">
    <text evidence="1">The sequence shown here is derived from an EMBL/GenBank/DDBJ whole genome shotgun (WGS) entry which is preliminary data.</text>
</comment>
<evidence type="ECO:0000313" key="2">
    <source>
        <dbReference type="Proteomes" id="UP000664132"/>
    </source>
</evidence>
<gene>
    <name evidence="1" type="ORF">IFR04_002005</name>
</gene>
<dbReference type="Proteomes" id="UP000664132">
    <property type="component" value="Unassembled WGS sequence"/>
</dbReference>
<proteinExistence type="predicted"/>
<name>A0A8H7WHA6_9HELO</name>
<organism evidence="1 2">
    <name type="scientific">Cadophora malorum</name>
    <dbReference type="NCBI Taxonomy" id="108018"/>
    <lineage>
        <taxon>Eukaryota</taxon>
        <taxon>Fungi</taxon>
        <taxon>Dikarya</taxon>
        <taxon>Ascomycota</taxon>
        <taxon>Pezizomycotina</taxon>
        <taxon>Leotiomycetes</taxon>
        <taxon>Helotiales</taxon>
        <taxon>Ploettnerulaceae</taxon>
        <taxon>Cadophora</taxon>
    </lineage>
</organism>